<dbReference type="EMBL" id="CAEX01001554">
    <property type="protein sequence ID" value="CCD18623.1"/>
    <property type="molecule type" value="Genomic_DNA"/>
</dbReference>
<evidence type="ECO:0008006" key="5">
    <source>
        <dbReference type="Google" id="ProtNLM"/>
    </source>
</evidence>
<sequence>MKKFCVTLPLLVAVVLRSCVGSADHRWSHLDQNAVNHLFWKEQKFPTSLCERMSTFQENHGECRLLHHVGQLVMYLVIMAVHITARDGAHRRSVSVWHSASTTRTGRRGTKTNTALQLIGPAADTFVTAPARCQRHIPLRVPQRLPKEQALQRKAAHSHSTPHRAQRQDRTWHFRSHSVPWPSRFARRARHTPRTRVEALCPSIRFAERHAPSTSRLHMQCGRRGVIRKPLHDPIRTATATKRGKLCAASARYAAVLAAVLHTPAASPPSRVSPLAALASQPAAEILRGVALQRCSPFPDILDTHATARVVDRSSPSSHTLVPGGRTGKWTTGARTSTRTRTRCRNAEVNRGRRIEGRRQDGAPCSKHRSGNTAPVACAVSGASGNSDSARAFEM</sequence>
<feature type="signal peptide" evidence="2">
    <location>
        <begin position="1"/>
        <end position="23"/>
    </location>
</feature>
<evidence type="ECO:0000256" key="2">
    <source>
        <dbReference type="SAM" id="SignalP"/>
    </source>
</evidence>
<gene>
    <name evidence="3" type="ORF">TvY486_0013190</name>
</gene>
<reference evidence="3 4" key="1">
    <citation type="journal article" date="2012" name="Proc. Natl. Acad. Sci. U.S.A.">
        <title>Antigenic diversity is generated by distinct evolutionary mechanisms in African trypanosome species.</title>
        <authorList>
            <person name="Jackson A.P."/>
            <person name="Berry A."/>
            <person name="Aslett M."/>
            <person name="Allison H.C."/>
            <person name="Burton P."/>
            <person name="Vavrova-Anderson J."/>
            <person name="Brown R."/>
            <person name="Browne H."/>
            <person name="Corton N."/>
            <person name="Hauser H."/>
            <person name="Gamble J."/>
            <person name="Gilderthorp R."/>
            <person name="Marcello L."/>
            <person name="McQuillan J."/>
            <person name="Otto T.D."/>
            <person name="Quail M.A."/>
            <person name="Sanders M.J."/>
            <person name="van Tonder A."/>
            <person name="Ginger M.L."/>
            <person name="Field M.C."/>
            <person name="Barry J.D."/>
            <person name="Hertz-Fowler C."/>
            <person name="Berriman M."/>
        </authorList>
    </citation>
    <scope>NUCLEOTIDE SEQUENCE</scope>
    <source>
        <strain evidence="3 4">Y486</strain>
    </source>
</reference>
<evidence type="ECO:0000256" key="1">
    <source>
        <dbReference type="SAM" id="MobiDB-lite"/>
    </source>
</evidence>
<name>F9WM72_TRYVY</name>
<dbReference type="Proteomes" id="UP000009027">
    <property type="component" value="Unassembled WGS sequence"/>
</dbReference>
<feature type="compositionally biased region" description="Basic residues" evidence="1">
    <location>
        <begin position="154"/>
        <end position="165"/>
    </location>
</feature>
<dbReference type="AlphaFoldDB" id="F9WM72"/>
<keyword evidence="2" id="KW-0732">Signal</keyword>
<dbReference type="VEuPathDB" id="TriTrypDB:TvY486_0013190"/>
<organism evidence="3 4">
    <name type="scientific">Trypanosoma vivax (strain Y486)</name>
    <dbReference type="NCBI Taxonomy" id="1055687"/>
    <lineage>
        <taxon>Eukaryota</taxon>
        <taxon>Discoba</taxon>
        <taxon>Euglenozoa</taxon>
        <taxon>Kinetoplastea</taxon>
        <taxon>Metakinetoplastina</taxon>
        <taxon>Trypanosomatida</taxon>
        <taxon>Trypanosomatidae</taxon>
        <taxon>Trypanosoma</taxon>
        <taxon>Duttonella</taxon>
    </lineage>
</organism>
<evidence type="ECO:0000313" key="3">
    <source>
        <dbReference type="EMBL" id="CCD18623.1"/>
    </source>
</evidence>
<feature type="region of interest" description="Disordered" evidence="1">
    <location>
        <begin position="148"/>
        <end position="170"/>
    </location>
</feature>
<evidence type="ECO:0000313" key="4">
    <source>
        <dbReference type="Proteomes" id="UP000009027"/>
    </source>
</evidence>
<keyword evidence="4" id="KW-1185">Reference proteome</keyword>
<proteinExistence type="predicted"/>
<feature type="region of interest" description="Disordered" evidence="1">
    <location>
        <begin position="312"/>
        <end position="339"/>
    </location>
</feature>
<feature type="region of interest" description="Disordered" evidence="1">
    <location>
        <begin position="354"/>
        <end position="375"/>
    </location>
</feature>
<protein>
    <recommendedName>
        <fullName evidence="5">Secreted protein</fullName>
    </recommendedName>
</protein>
<feature type="chain" id="PRO_5003394893" description="Secreted protein" evidence="2">
    <location>
        <begin position="24"/>
        <end position="395"/>
    </location>
</feature>
<accession>F9WM72</accession>